<organism evidence="3 4">
    <name type="scientific">Thermomonospora umbrina</name>
    <dbReference type="NCBI Taxonomy" id="111806"/>
    <lineage>
        <taxon>Bacteria</taxon>
        <taxon>Bacillati</taxon>
        <taxon>Actinomycetota</taxon>
        <taxon>Actinomycetes</taxon>
        <taxon>Streptosporangiales</taxon>
        <taxon>Thermomonosporaceae</taxon>
        <taxon>Thermomonospora</taxon>
    </lineage>
</organism>
<feature type="domain" description="TerD" evidence="2">
    <location>
        <begin position="25"/>
        <end position="156"/>
    </location>
</feature>
<accession>A0A3D9SWC1</accession>
<dbReference type="InterPro" id="IPR003325">
    <property type="entry name" value="TerD"/>
</dbReference>
<comment type="caution">
    <text evidence="3">The sequence shown here is derived from an EMBL/GenBank/DDBJ whole genome shotgun (WGS) entry which is preliminary data.</text>
</comment>
<protein>
    <submittedName>
        <fullName evidence="3">Stress response protein SCP2</fullName>
    </submittedName>
</protein>
<keyword evidence="4" id="KW-1185">Reference proteome</keyword>
<evidence type="ECO:0000313" key="3">
    <source>
        <dbReference type="EMBL" id="REE97285.1"/>
    </source>
</evidence>
<dbReference type="PANTHER" id="PTHR32097:SF4">
    <property type="entry name" value="GENERAL STRESS PROTEIN 16U"/>
    <property type="match status" value="1"/>
</dbReference>
<dbReference type="Proteomes" id="UP000256661">
    <property type="component" value="Unassembled WGS sequence"/>
</dbReference>
<gene>
    <name evidence="3" type="ORF">DFJ69_2751</name>
</gene>
<sequence length="398" mass="41845">MRLVKGGNATFEAPTATVEVTAARPIDVSAVLLGPDRRVRADHDLVFFNHPAQDGVTLAGSTVTAELGRLPATITTVAVVASVDADHPGATFDTAGTPGAVVTGSAEGPIEFTCPPLTDGETVVVLLELYRRGDGWKVRAVGQGWANGLAGLASDFGVTVDDPGPSPAPAPAPTPMPLGKITLEKAGRATIRLDKSDPTAMVTATLEWDGGSAGRREQGADLDLYALFVPAAQAAAEPPTPRGRFGGRRARKREDDGAIYYRDLGSLTSPPFIQLDGDAKRPGRETVRITRPDQQSYVLICAYSAIENGTGSFKSFGAHAVVTDGRGSTVTVPLLSDNDDSYWVAIALVDFTPTNGVAIHHVERYSSGGERRPVLHADGTFEMDKGPVEFKDLDFGNA</sequence>
<name>A0A3D9SWC1_9ACTN</name>
<evidence type="ECO:0000259" key="2">
    <source>
        <dbReference type="Pfam" id="PF02342"/>
    </source>
</evidence>
<evidence type="ECO:0000256" key="1">
    <source>
        <dbReference type="ARBA" id="ARBA00008775"/>
    </source>
</evidence>
<dbReference type="Gene3D" id="2.60.60.30">
    <property type="entry name" value="sav2460 like domains"/>
    <property type="match status" value="1"/>
</dbReference>
<dbReference type="AlphaFoldDB" id="A0A3D9SWC1"/>
<dbReference type="PANTHER" id="PTHR32097">
    <property type="entry name" value="CAMP-BINDING PROTEIN 1-RELATED"/>
    <property type="match status" value="1"/>
</dbReference>
<dbReference type="RefSeq" id="WP_116022799.1">
    <property type="nucleotide sequence ID" value="NZ_QTTT01000001.1"/>
</dbReference>
<dbReference type="Pfam" id="PF02342">
    <property type="entry name" value="TerD"/>
    <property type="match status" value="1"/>
</dbReference>
<proteinExistence type="inferred from homology"/>
<dbReference type="EMBL" id="QTTT01000001">
    <property type="protein sequence ID" value="REE97285.1"/>
    <property type="molecule type" value="Genomic_DNA"/>
</dbReference>
<dbReference type="OrthoDB" id="5756874at2"/>
<comment type="similarity">
    <text evidence="1">Belongs to the CAPAB/TerDEXZ family.</text>
</comment>
<reference evidence="3 4" key="1">
    <citation type="submission" date="2018-08" db="EMBL/GenBank/DDBJ databases">
        <title>Sequencing the genomes of 1000 actinobacteria strains.</title>
        <authorList>
            <person name="Klenk H.-P."/>
        </authorList>
    </citation>
    <scope>NUCLEOTIDE SEQUENCE [LARGE SCALE GENOMIC DNA]</scope>
    <source>
        <strain evidence="3 4">DSM 43927</strain>
    </source>
</reference>
<dbReference type="InterPro" id="IPR051324">
    <property type="entry name" value="Stress/Tellurium_Resist"/>
</dbReference>
<evidence type="ECO:0000313" key="4">
    <source>
        <dbReference type="Proteomes" id="UP000256661"/>
    </source>
</evidence>
<dbReference type="CDD" id="cd06974">
    <property type="entry name" value="TerD_like"/>
    <property type="match status" value="1"/>
</dbReference>